<organism evidence="1 2">
    <name type="scientific">Paraglaciecola chathamensis S18K6</name>
    <dbReference type="NCBI Taxonomy" id="1127672"/>
    <lineage>
        <taxon>Bacteria</taxon>
        <taxon>Pseudomonadati</taxon>
        <taxon>Pseudomonadota</taxon>
        <taxon>Gammaproteobacteria</taxon>
        <taxon>Alteromonadales</taxon>
        <taxon>Alteromonadaceae</taxon>
        <taxon>Paraglaciecola</taxon>
    </lineage>
</organism>
<accession>A0AAV3UZY6</accession>
<dbReference type="AlphaFoldDB" id="A0AAV3UZY6"/>
<reference evidence="1 2" key="1">
    <citation type="journal article" date="2017" name="Antonie Van Leeuwenhoek">
        <title>Rhizobium rhizosphaerae sp. nov., a novel species isolated from rice rhizosphere.</title>
        <authorList>
            <person name="Zhao J.J."/>
            <person name="Zhang J."/>
            <person name="Zhang R.J."/>
            <person name="Zhang C.W."/>
            <person name="Yin H.Q."/>
            <person name="Zhang X.X."/>
        </authorList>
    </citation>
    <scope>NUCLEOTIDE SEQUENCE [LARGE SCALE GENOMIC DNA]</scope>
    <source>
        <strain evidence="1 2">S18K6</strain>
    </source>
</reference>
<sequence>MFAEIHHEIDYVIAPFTLQRIEEGQKHIYNGSLFAVSHFI</sequence>
<proteinExistence type="predicted"/>
<name>A0AAV3UZY6_9ALTE</name>
<gene>
    <name evidence="1" type="ORF">GCHA_2247</name>
</gene>
<dbReference type="Proteomes" id="UP000006320">
    <property type="component" value="Unassembled WGS sequence"/>
</dbReference>
<dbReference type="EMBL" id="BAEM01000032">
    <property type="protein sequence ID" value="GAC10197.1"/>
    <property type="molecule type" value="Genomic_DNA"/>
</dbReference>
<evidence type="ECO:0000313" key="2">
    <source>
        <dbReference type="Proteomes" id="UP000006320"/>
    </source>
</evidence>
<protein>
    <submittedName>
        <fullName evidence="1">Uncharacterized protein</fullName>
    </submittedName>
</protein>
<comment type="caution">
    <text evidence="1">The sequence shown here is derived from an EMBL/GenBank/DDBJ whole genome shotgun (WGS) entry which is preliminary data.</text>
</comment>
<evidence type="ECO:0000313" key="1">
    <source>
        <dbReference type="EMBL" id="GAC10197.1"/>
    </source>
</evidence>